<dbReference type="EMBL" id="RKHR01000007">
    <property type="protein sequence ID" value="ROR98713.1"/>
    <property type="molecule type" value="Genomic_DNA"/>
</dbReference>
<dbReference type="InterPro" id="IPR016475">
    <property type="entry name" value="P-Actrans_bac"/>
</dbReference>
<dbReference type="AlphaFoldDB" id="A0A3N2DFZ2"/>
<evidence type="ECO:0000256" key="11">
    <source>
        <dbReference type="ARBA" id="ARBA00031108"/>
    </source>
</evidence>
<evidence type="ECO:0000256" key="4">
    <source>
        <dbReference type="ARBA" id="ARBA00009786"/>
    </source>
</evidence>
<evidence type="ECO:0000256" key="5">
    <source>
        <dbReference type="ARBA" id="ARBA00011643"/>
    </source>
</evidence>
<evidence type="ECO:0000256" key="6">
    <source>
        <dbReference type="ARBA" id="ARBA00012707"/>
    </source>
</evidence>
<dbReference type="Pfam" id="PF01515">
    <property type="entry name" value="PTA_PTB"/>
    <property type="match status" value="1"/>
</dbReference>
<dbReference type="Gene3D" id="3.40.1390.20">
    <property type="entry name" value="HprK N-terminal domain-like"/>
    <property type="match status" value="1"/>
</dbReference>
<dbReference type="RefSeq" id="WP_123713769.1">
    <property type="nucleotide sequence ID" value="NZ_RKHR01000007.1"/>
</dbReference>
<dbReference type="Pfam" id="PF13500">
    <property type="entry name" value="AAA_26"/>
    <property type="match status" value="1"/>
</dbReference>
<evidence type="ECO:0000256" key="12">
    <source>
        <dbReference type="PIRNR" id="PIRNR006107"/>
    </source>
</evidence>
<keyword evidence="9 12" id="KW-0808">Transferase</keyword>
<evidence type="ECO:0000259" key="14">
    <source>
        <dbReference type="Pfam" id="PF07085"/>
    </source>
</evidence>
<dbReference type="InterPro" id="IPR004614">
    <property type="entry name" value="P_AcTrfase"/>
</dbReference>
<sequence length="705" mass="75477">MQHTYLLSPLGASTGASSIAMGLMHLADQRGLKAGFFLPVSQSVQSLSASFGSKPAMGMEQLQQYMSDGELDDALELMVASYEEQAADCDIVIVLGLASNDATPFATKVNSALAKSLDASVILVATDTEVNPQHMNRKLEIAAETYGGAIHGRALGVVINKAGAPRDVHGTIRPEMFDTQGREIPSLEALEKQLPIFRGGHFKLFGIIPWQSRLMAPRTIDINRVLPVQILHKGQAESRRIEHVSIGARSPGNLVEVLQPGTLVVTSGDRNDVLQAAALAEISGNPLAGVLLTGGLQPSEGTMKLIAPALELGLPVMVTKTATYPTATRLPALYPYTPEDDTERFASIIDHVVAHLQREKFREVISVEGERRLSPAAFRYNLVRVAKALKKTVVLPEGDEPRTVEAAIISANKGIAHCQLLADPAVIDDLLEKRGWSRPEQNFEVIDPRTIRNNYINSFVELRKHKGMNEVRARQLLEDSVVLGTMMLEQNDVDGLVSGAVHTTANTILPALQLIKTKPDASLVSSVFFMCLPDQVMVYGDCAVNPDPDAQQLADIAIQSADSAAAFGIPPRVAMISYSTGSSGSGADVEKVREATRIAKELRPDLVIDGPLQYDAATTASVAASKAPDSPVAGKATVIIFPDLNTGNTTYKAVQRSASVVSVGPMLQGLKKPVNDLSRGALVDDIVYTIALTAIQSGSEGELEK</sequence>
<comment type="similarity">
    <text evidence="3 12">In the C-terminal section; belongs to the phosphate acetyltransferase and butyryltransferase family.</text>
</comment>
<dbReference type="EC" id="2.3.1.8" evidence="6 12"/>
<evidence type="ECO:0000256" key="7">
    <source>
        <dbReference type="ARBA" id="ARBA00021528"/>
    </source>
</evidence>
<dbReference type="OrthoDB" id="9808984at2"/>
<dbReference type="UniPathway" id="UPA00340">
    <property type="reaction ID" value="UER00459"/>
</dbReference>
<evidence type="ECO:0000256" key="10">
    <source>
        <dbReference type="ARBA" id="ARBA00023315"/>
    </source>
</evidence>
<name>A0A3N2DFZ2_9GAMM</name>
<keyword evidence="16" id="KW-1185">Reference proteome</keyword>
<dbReference type="Pfam" id="PF07085">
    <property type="entry name" value="DRTGG"/>
    <property type="match status" value="1"/>
</dbReference>
<dbReference type="InterPro" id="IPR050500">
    <property type="entry name" value="Phos_Acetyltrans/Butyryltrans"/>
</dbReference>
<dbReference type="InterPro" id="IPR027417">
    <property type="entry name" value="P-loop_NTPase"/>
</dbReference>
<dbReference type="PIRSF" id="PIRSF006107">
    <property type="entry name" value="PhpActrans_proteobac"/>
    <property type="match status" value="1"/>
</dbReference>
<evidence type="ECO:0000259" key="13">
    <source>
        <dbReference type="Pfam" id="PF01515"/>
    </source>
</evidence>
<dbReference type="SUPFAM" id="SSF52540">
    <property type="entry name" value="P-loop containing nucleoside triphosphate hydrolases"/>
    <property type="match status" value="1"/>
</dbReference>
<keyword evidence="10 12" id="KW-0012">Acyltransferase</keyword>
<dbReference type="Gene3D" id="3.40.50.10950">
    <property type="match status" value="1"/>
</dbReference>
<reference evidence="15 16" key="1">
    <citation type="submission" date="2018-11" db="EMBL/GenBank/DDBJ databases">
        <title>Genomic Encyclopedia of Type Strains, Phase IV (KMG-IV): sequencing the most valuable type-strain genomes for metagenomic binning, comparative biology and taxonomic classification.</title>
        <authorList>
            <person name="Goeker M."/>
        </authorList>
    </citation>
    <scope>NUCLEOTIDE SEQUENCE [LARGE SCALE GENOMIC DNA]</scope>
    <source>
        <strain evidence="15 16">DSM 100316</strain>
    </source>
</reference>
<dbReference type="InterPro" id="IPR042112">
    <property type="entry name" value="P_AcTrfase_dom2"/>
</dbReference>
<dbReference type="NCBIfam" id="TIGR00651">
    <property type="entry name" value="pta"/>
    <property type="match status" value="1"/>
</dbReference>
<comment type="subcellular location">
    <subcellularLocation>
        <location evidence="1 12">Cytoplasm</location>
    </subcellularLocation>
</comment>
<comment type="function">
    <text evidence="12">Involved in acetate metabolism.</text>
</comment>
<comment type="domain">
    <text evidence="12">The N-terminal region seems to be important for proper quaternary structure. The C-terminal region contains the substrate-binding site.</text>
</comment>
<dbReference type="InterPro" id="IPR028979">
    <property type="entry name" value="Ser_kin/Pase_Hpr-like_N_sf"/>
</dbReference>
<accession>A0A3N2DFZ2</accession>
<dbReference type="NCBIfam" id="NF004167">
    <property type="entry name" value="PRK05632.1"/>
    <property type="match status" value="1"/>
</dbReference>
<evidence type="ECO:0000256" key="1">
    <source>
        <dbReference type="ARBA" id="ARBA00004496"/>
    </source>
</evidence>
<proteinExistence type="inferred from homology"/>
<protein>
    <recommendedName>
        <fullName evidence="7 12">Phosphate acetyltransferase</fullName>
        <ecNumber evidence="6 12">2.3.1.8</ecNumber>
    </recommendedName>
    <alternativeName>
        <fullName evidence="11 12">Phosphotransacetylase</fullName>
    </alternativeName>
</protein>
<evidence type="ECO:0000256" key="3">
    <source>
        <dbReference type="ARBA" id="ARBA00008756"/>
    </source>
</evidence>
<evidence type="ECO:0000256" key="8">
    <source>
        <dbReference type="ARBA" id="ARBA00022490"/>
    </source>
</evidence>
<dbReference type="GO" id="GO:0006085">
    <property type="term" value="P:acetyl-CoA biosynthetic process"/>
    <property type="evidence" value="ECO:0007669"/>
    <property type="project" value="UniProtKB-UniPathway"/>
</dbReference>
<dbReference type="SUPFAM" id="SSF53659">
    <property type="entry name" value="Isocitrate/Isopropylmalate dehydrogenase-like"/>
    <property type="match status" value="1"/>
</dbReference>
<dbReference type="PANTHER" id="PTHR43356">
    <property type="entry name" value="PHOSPHATE ACETYLTRANSFERASE"/>
    <property type="match status" value="1"/>
</dbReference>
<dbReference type="InterPro" id="IPR042113">
    <property type="entry name" value="P_AcTrfase_dom1"/>
</dbReference>
<dbReference type="Proteomes" id="UP000275394">
    <property type="component" value="Unassembled WGS sequence"/>
</dbReference>
<evidence type="ECO:0000256" key="9">
    <source>
        <dbReference type="ARBA" id="ARBA00022679"/>
    </source>
</evidence>
<dbReference type="GO" id="GO:0008959">
    <property type="term" value="F:phosphate acetyltransferase activity"/>
    <property type="evidence" value="ECO:0007669"/>
    <property type="project" value="UniProtKB-EC"/>
</dbReference>
<comment type="caution">
    <text evidence="15">The sequence shown here is derived from an EMBL/GenBank/DDBJ whole genome shotgun (WGS) entry which is preliminary data.</text>
</comment>
<evidence type="ECO:0000313" key="16">
    <source>
        <dbReference type="Proteomes" id="UP000275394"/>
    </source>
</evidence>
<dbReference type="Gene3D" id="3.40.50.10750">
    <property type="entry name" value="Isocitrate/Isopropylmalate dehydrogenase-like"/>
    <property type="match status" value="1"/>
</dbReference>
<dbReference type="InterPro" id="IPR010766">
    <property type="entry name" value="DRTGG"/>
</dbReference>
<organism evidence="15 16">
    <name type="scientific">Sinobacterium caligoides</name>
    <dbReference type="NCBI Taxonomy" id="933926"/>
    <lineage>
        <taxon>Bacteria</taxon>
        <taxon>Pseudomonadati</taxon>
        <taxon>Pseudomonadota</taxon>
        <taxon>Gammaproteobacteria</taxon>
        <taxon>Cellvibrionales</taxon>
        <taxon>Spongiibacteraceae</taxon>
        <taxon>Sinobacterium</taxon>
    </lineage>
</organism>
<comment type="catalytic activity">
    <reaction evidence="12">
        <text>acetyl-CoA + phosphate = acetyl phosphate + CoA</text>
        <dbReference type="Rhea" id="RHEA:19521"/>
        <dbReference type="ChEBI" id="CHEBI:22191"/>
        <dbReference type="ChEBI" id="CHEBI:43474"/>
        <dbReference type="ChEBI" id="CHEBI:57287"/>
        <dbReference type="ChEBI" id="CHEBI:57288"/>
        <dbReference type="EC" id="2.3.1.8"/>
    </reaction>
</comment>
<evidence type="ECO:0000256" key="2">
    <source>
        <dbReference type="ARBA" id="ARBA00004989"/>
    </source>
</evidence>
<evidence type="ECO:0000313" key="15">
    <source>
        <dbReference type="EMBL" id="ROR98713.1"/>
    </source>
</evidence>
<dbReference type="PANTHER" id="PTHR43356:SF3">
    <property type="entry name" value="PHOSPHATE ACETYLTRANSFERASE"/>
    <property type="match status" value="1"/>
</dbReference>
<dbReference type="GO" id="GO:0005737">
    <property type="term" value="C:cytoplasm"/>
    <property type="evidence" value="ECO:0007669"/>
    <property type="project" value="UniProtKB-SubCell"/>
</dbReference>
<feature type="domain" description="DRTGG" evidence="14">
    <location>
        <begin position="221"/>
        <end position="331"/>
    </location>
</feature>
<dbReference type="NCBIfam" id="NF007233">
    <property type="entry name" value="PRK09653.1"/>
    <property type="match status" value="1"/>
</dbReference>
<comment type="subunit">
    <text evidence="5">Homohexamer.</text>
</comment>
<dbReference type="FunFam" id="3.40.50.10750:FF:000001">
    <property type="entry name" value="Phosphate acetyltransferase"/>
    <property type="match status" value="1"/>
</dbReference>
<dbReference type="SUPFAM" id="SSF75138">
    <property type="entry name" value="HprK N-terminal domain-like"/>
    <property type="match status" value="1"/>
</dbReference>
<keyword evidence="8 12" id="KW-0963">Cytoplasm</keyword>
<comment type="similarity">
    <text evidence="4 12">In the N-terminal section; belongs to the CobB/CobQ family.</text>
</comment>
<comment type="pathway">
    <text evidence="2 12">Metabolic intermediate biosynthesis; acetyl-CoA biosynthesis; acetyl-CoA from acetate: step 2/2.</text>
</comment>
<feature type="domain" description="Phosphate acetyl/butaryl transferase" evidence="13">
    <location>
        <begin position="378"/>
        <end position="694"/>
    </location>
</feature>
<dbReference type="InterPro" id="IPR002505">
    <property type="entry name" value="PTA_PTB"/>
</dbReference>
<gene>
    <name evidence="15" type="ORF">EDC56_3449</name>
</gene>